<dbReference type="EMBL" id="BAABFN010000022">
    <property type="protein sequence ID" value="GAA4319992.1"/>
    <property type="molecule type" value="Genomic_DNA"/>
</dbReference>
<comment type="caution">
    <text evidence="4">The sequence shown here is derived from an EMBL/GenBank/DDBJ whole genome shotgun (WGS) entry which is preliminary data.</text>
</comment>
<keyword evidence="5" id="KW-1185">Reference proteome</keyword>
<evidence type="ECO:0000313" key="5">
    <source>
        <dbReference type="Proteomes" id="UP001501207"/>
    </source>
</evidence>
<dbReference type="Pfam" id="PF17390">
    <property type="entry name" value="Bac_rhamnosid_C"/>
    <property type="match status" value="1"/>
</dbReference>
<evidence type="ECO:0000256" key="1">
    <source>
        <dbReference type="SAM" id="SignalP"/>
    </source>
</evidence>
<feature type="domain" description="Alpha-L-rhamnosidase six-hairpin glycosidase" evidence="2">
    <location>
        <begin position="201"/>
        <end position="391"/>
    </location>
</feature>
<dbReference type="PANTHER" id="PTHR34987">
    <property type="entry name" value="C, PUTATIVE (AFU_ORTHOLOGUE AFUA_3G02880)-RELATED"/>
    <property type="match status" value="1"/>
</dbReference>
<evidence type="ECO:0000259" key="3">
    <source>
        <dbReference type="Pfam" id="PF17390"/>
    </source>
</evidence>
<dbReference type="InterPro" id="IPR008928">
    <property type="entry name" value="6-hairpin_glycosidase_sf"/>
</dbReference>
<dbReference type="InterPro" id="IPR035398">
    <property type="entry name" value="Bac_rhamnosid_C"/>
</dbReference>
<gene>
    <name evidence="4" type="ORF">GCM10023143_33850</name>
</gene>
<dbReference type="InterPro" id="IPR035396">
    <property type="entry name" value="Bac_rhamnosid6H"/>
</dbReference>
<evidence type="ECO:0000259" key="2">
    <source>
        <dbReference type="Pfam" id="PF17389"/>
    </source>
</evidence>
<name>A0ABP8G9J5_9BACT</name>
<feature type="signal peptide" evidence="1">
    <location>
        <begin position="1"/>
        <end position="21"/>
    </location>
</feature>
<dbReference type="Proteomes" id="UP001501207">
    <property type="component" value="Unassembled WGS sequence"/>
</dbReference>
<feature type="domain" description="Alpha-L-rhamnosidase C-terminal" evidence="3">
    <location>
        <begin position="528"/>
        <end position="585"/>
    </location>
</feature>
<dbReference type="PANTHER" id="PTHR34987:SF6">
    <property type="entry name" value="ALPHA-L-RHAMNOSIDASE SIX-HAIRPIN GLYCOSIDASE DOMAIN-CONTAINING PROTEIN"/>
    <property type="match status" value="1"/>
</dbReference>
<dbReference type="InterPro" id="IPR012341">
    <property type="entry name" value="6hp_glycosidase-like_sf"/>
</dbReference>
<dbReference type="SUPFAM" id="SSF48208">
    <property type="entry name" value="Six-hairpin glycosidases"/>
    <property type="match status" value="1"/>
</dbReference>
<dbReference type="Pfam" id="PF17389">
    <property type="entry name" value="Bac_rhamnosid6H"/>
    <property type="match status" value="1"/>
</dbReference>
<proteinExistence type="predicted"/>
<sequence>MYKAILGSFLLAGVMSFSASAQMPPVFGKEYAGKVRSDSLTHRYITPLRIIWQSDTSGTNIQHADRLLLPDNGQADLSNRNLCLLKNTGSEKAGILLDFGKELHGGIHITTGMMKVNKPVKVRIRFGESVSETMSDVSDTLHDATNDHAMRDFVVQLPWLGSLEMGNTGFRFVRIDLVDPDAELLLKNVTAVFTFRNLPYLGSFSCSDTLLNKIWMTGAYTVQLNMQDYLWDGIKRDRLVWVGDMGPEVATINTVFGYNGVVPKSLDLSRDVTPLPGWMNGISAYSMWWVLIQRDWYYHNGNKAYLQQQKDYLVKLLDYLIGKIGPDNTEKLDGTRFLDWPSSENPEAVHAGLQALMVMTLDAGADLCKYLNEPATAAKCRAAIARLKQAVPDPNHSKQAAALLALSGLMPADKADKTILSVGGAQHFSTFYGYYMLQAQAKAGNIRGALDNIRSYWGAMLNMGATTFWEDFNLDWTKNAFRIDELPIPGKKDIHGDYGAYCYKGFRHSLCHGWSSGPTSWLTEHVLGVKVVEPGCKAVRITPQLGDLEWAKGTFPTPYGLIRISCRKLPGGKTDTKITAPPGVRIIRS</sequence>
<dbReference type="RefSeq" id="WP_344981599.1">
    <property type="nucleotide sequence ID" value="NZ_BAABFN010000022.1"/>
</dbReference>
<protein>
    <recommendedName>
        <fullName evidence="6">Alpha-L-rhamnosidase</fullName>
    </recommendedName>
</protein>
<evidence type="ECO:0000313" key="4">
    <source>
        <dbReference type="EMBL" id="GAA4319992.1"/>
    </source>
</evidence>
<dbReference type="Gene3D" id="1.50.10.10">
    <property type="match status" value="1"/>
</dbReference>
<dbReference type="Gene3D" id="2.60.420.10">
    <property type="entry name" value="Maltose phosphorylase, domain 3"/>
    <property type="match status" value="1"/>
</dbReference>
<accession>A0ABP8G9J5</accession>
<reference evidence="5" key="1">
    <citation type="journal article" date="2019" name="Int. J. Syst. Evol. Microbiol.">
        <title>The Global Catalogue of Microorganisms (GCM) 10K type strain sequencing project: providing services to taxonomists for standard genome sequencing and annotation.</title>
        <authorList>
            <consortium name="The Broad Institute Genomics Platform"/>
            <consortium name="The Broad Institute Genome Sequencing Center for Infectious Disease"/>
            <person name="Wu L."/>
            <person name="Ma J."/>
        </authorList>
    </citation>
    <scope>NUCLEOTIDE SEQUENCE [LARGE SCALE GENOMIC DNA]</scope>
    <source>
        <strain evidence="5">JCM 17664</strain>
    </source>
</reference>
<organism evidence="4 5">
    <name type="scientific">Compostibacter hankyongensis</name>
    <dbReference type="NCBI Taxonomy" id="1007089"/>
    <lineage>
        <taxon>Bacteria</taxon>
        <taxon>Pseudomonadati</taxon>
        <taxon>Bacteroidota</taxon>
        <taxon>Chitinophagia</taxon>
        <taxon>Chitinophagales</taxon>
        <taxon>Chitinophagaceae</taxon>
        <taxon>Compostibacter</taxon>
    </lineage>
</organism>
<keyword evidence="1" id="KW-0732">Signal</keyword>
<feature type="chain" id="PRO_5045117273" description="Alpha-L-rhamnosidase" evidence="1">
    <location>
        <begin position="22"/>
        <end position="589"/>
    </location>
</feature>
<evidence type="ECO:0008006" key="6">
    <source>
        <dbReference type="Google" id="ProtNLM"/>
    </source>
</evidence>